<protein>
    <recommendedName>
        <fullName evidence="2">EF-hand domain-containing protein</fullName>
    </recommendedName>
</protein>
<keyword evidence="4" id="KW-1185">Reference proteome</keyword>
<feature type="domain" description="EF-hand" evidence="2">
    <location>
        <begin position="50"/>
        <end position="65"/>
    </location>
</feature>
<sequence>MFNLKKVTLVVISSLVATFSVNANEPVKVAKEVDAVAIDTVAKVNLTSFLSQFDNDNNGLLSKEEVAISKNKVLIDNFDDIDVNNDGGLSEKELASFDLKS</sequence>
<dbReference type="EMBL" id="BNAH01000008">
    <property type="protein sequence ID" value="GHE91523.1"/>
    <property type="molecule type" value="Genomic_DNA"/>
</dbReference>
<comment type="caution">
    <text evidence="3">The sequence shown here is derived from an EMBL/GenBank/DDBJ whole genome shotgun (WGS) entry which is preliminary data.</text>
</comment>
<evidence type="ECO:0000259" key="2">
    <source>
        <dbReference type="Pfam" id="PF13202"/>
    </source>
</evidence>
<dbReference type="Gene3D" id="1.10.238.10">
    <property type="entry name" value="EF-hand"/>
    <property type="match status" value="1"/>
</dbReference>
<feature type="domain" description="EF-hand" evidence="2">
    <location>
        <begin position="78"/>
        <end position="97"/>
    </location>
</feature>
<evidence type="ECO:0000256" key="1">
    <source>
        <dbReference type="SAM" id="SignalP"/>
    </source>
</evidence>
<keyword evidence="1" id="KW-0732">Signal</keyword>
<organism evidence="3 4">
    <name type="scientific">Thalassotalea profundi</name>
    <dbReference type="NCBI Taxonomy" id="2036687"/>
    <lineage>
        <taxon>Bacteria</taxon>
        <taxon>Pseudomonadati</taxon>
        <taxon>Pseudomonadota</taxon>
        <taxon>Gammaproteobacteria</taxon>
        <taxon>Alteromonadales</taxon>
        <taxon>Colwelliaceae</taxon>
        <taxon>Thalassotalea</taxon>
    </lineage>
</organism>
<feature type="signal peptide" evidence="1">
    <location>
        <begin position="1"/>
        <end position="23"/>
    </location>
</feature>
<dbReference type="InterPro" id="IPR011992">
    <property type="entry name" value="EF-hand-dom_pair"/>
</dbReference>
<dbReference type="SUPFAM" id="SSF47473">
    <property type="entry name" value="EF-hand"/>
    <property type="match status" value="1"/>
</dbReference>
<evidence type="ECO:0000313" key="4">
    <source>
        <dbReference type="Proteomes" id="UP000626370"/>
    </source>
</evidence>
<feature type="chain" id="PRO_5047164930" description="EF-hand domain-containing protein" evidence="1">
    <location>
        <begin position="24"/>
        <end position="101"/>
    </location>
</feature>
<evidence type="ECO:0000313" key="3">
    <source>
        <dbReference type="EMBL" id="GHE91523.1"/>
    </source>
</evidence>
<name>A0ABQ3IQH5_9GAMM</name>
<dbReference type="Pfam" id="PF13202">
    <property type="entry name" value="EF-hand_5"/>
    <property type="match status" value="2"/>
</dbReference>
<reference evidence="4" key="1">
    <citation type="journal article" date="2019" name="Int. J. Syst. Evol. Microbiol.">
        <title>The Global Catalogue of Microorganisms (GCM) 10K type strain sequencing project: providing services to taxonomists for standard genome sequencing and annotation.</title>
        <authorList>
            <consortium name="The Broad Institute Genomics Platform"/>
            <consortium name="The Broad Institute Genome Sequencing Center for Infectious Disease"/>
            <person name="Wu L."/>
            <person name="Ma J."/>
        </authorList>
    </citation>
    <scope>NUCLEOTIDE SEQUENCE [LARGE SCALE GENOMIC DNA]</scope>
    <source>
        <strain evidence="4">CGMCC 1.15922</strain>
    </source>
</reference>
<proteinExistence type="predicted"/>
<gene>
    <name evidence="3" type="ORF">GCM10011501_21130</name>
</gene>
<dbReference type="RefSeq" id="WP_189378243.1">
    <property type="nucleotide sequence ID" value="NZ_BNAH01000008.1"/>
</dbReference>
<accession>A0ABQ3IQH5</accession>
<dbReference type="Proteomes" id="UP000626370">
    <property type="component" value="Unassembled WGS sequence"/>
</dbReference>
<dbReference type="InterPro" id="IPR002048">
    <property type="entry name" value="EF_hand_dom"/>
</dbReference>